<dbReference type="SUPFAM" id="SSF63829">
    <property type="entry name" value="Calcium-dependent phosphotriesterase"/>
    <property type="match status" value="1"/>
</dbReference>
<dbReference type="Proteomes" id="UP001597526">
    <property type="component" value="Unassembled WGS sequence"/>
</dbReference>
<dbReference type="NCBIfam" id="TIGR01409">
    <property type="entry name" value="TAT_signal_seq"/>
    <property type="match status" value="1"/>
</dbReference>
<comment type="caution">
    <text evidence="3">The sequence shown here is derived from an EMBL/GenBank/DDBJ whole genome shotgun (WGS) entry which is preliminary data.</text>
</comment>
<dbReference type="InterPro" id="IPR006311">
    <property type="entry name" value="TAT_signal"/>
</dbReference>
<name>A0ABW5MY23_9FLAO</name>
<evidence type="ECO:0000313" key="4">
    <source>
        <dbReference type="Proteomes" id="UP001597526"/>
    </source>
</evidence>
<sequence>MISRRKFIKNTAIATGGLASSPSWGFPLLNKKSLEEDKIIGHGDFRYKVKRDWAKVSIGHNPIFNCHEMQMDSKGRLLMLGDHTDNNMLVFDKSGKLLDAWGTRYPGGHGLTLNDEGGEDILYIVDCGWMQDRNGKWHKQAGTVHKTTIDGKLIFSFPDPRTIGVYDEDMEYMPTETCVSANGDVYIADGYGSDYILQFNHKGEFIRKFGGHHNTNETHNLKNAHGVAIDYRDKDNPLLVCTSRNEHAFKWFTLHGAYVKTVELPGAFVCRPVMDDNNIYAGVCWSTTREGKGWVKDTGFVTILDEKNKVVSNPGGEAPVYKNGELQQLYQAANPTFNHGHDVFVDEDKNLYVCQWNANHTPPIKLERV</sequence>
<dbReference type="PROSITE" id="PS51318">
    <property type="entry name" value="TAT"/>
    <property type="match status" value="1"/>
</dbReference>
<organism evidence="3 4">
    <name type="scientific">Croceitalea marina</name>
    <dbReference type="NCBI Taxonomy" id="1775166"/>
    <lineage>
        <taxon>Bacteria</taxon>
        <taxon>Pseudomonadati</taxon>
        <taxon>Bacteroidota</taxon>
        <taxon>Flavobacteriia</taxon>
        <taxon>Flavobacteriales</taxon>
        <taxon>Flavobacteriaceae</taxon>
        <taxon>Croceitalea</taxon>
    </lineage>
</organism>
<reference evidence="4" key="1">
    <citation type="journal article" date="2019" name="Int. J. Syst. Evol. Microbiol.">
        <title>The Global Catalogue of Microorganisms (GCM) 10K type strain sequencing project: providing services to taxonomists for standard genome sequencing and annotation.</title>
        <authorList>
            <consortium name="The Broad Institute Genomics Platform"/>
            <consortium name="The Broad Institute Genome Sequencing Center for Infectious Disease"/>
            <person name="Wu L."/>
            <person name="Ma J."/>
        </authorList>
    </citation>
    <scope>NUCLEOTIDE SEQUENCE [LARGE SCALE GENOMIC DNA]</scope>
    <source>
        <strain evidence="4">KCTC 52368</strain>
    </source>
</reference>
<keyword evidence="1" id="KW-0732">Signal</keyword>
<keyword evidence="2" id="KW-0325">Glycoprotein</keyword>
<dbReference type="EMBL" id="JBHULB010000013">
    <property type="protein sequence ID" value="MFD2587359.1"/>
    <property type="molecule type" value="Genomic_DNA"/>
</dbReference>
<dbReference type="InterPro" id="IPR011042">
    <property type="entry name" value="6-blade_b-propeller_TolB-like"/>
</dbReference>
<protein>
    <submittedName>
        <fullName evidence="3">Twin-arginine translocation signal domain-containing protein</fullName>
    </submittedName>
</protein>
<dbReference type="RefSeq" id="WP_377766897.1">
    <property type="nucleotide sequence ID" value="NZ_JBHULB010000013.1"/>
</dbReference>
<proteinExistence type="predicted"/>
<dbReference type="PANTHER" id="PTHR10680:SF38">
    <property type="entry name" value="BLL1368 PROTEIN"/>
    <property type="match status" value="1"/>
</dbReference>
<keyword evidence="4" id="KW-1185">Reference proteome</keyword>
<evidence type="ECO:0000313" key="3">
    <source>
        <dbReference type="EMBL" id="MFD2587359.1"/>
    </source>
</evidence>
<gene>
    <name evidence="3" type="ORF">ACFSQJ_10480</name>
</gene>
<dbReference type="Gene3D" id="2.120.10.30">
    <property type="entry name" value="TolB, C-terminal domain"/>
    <property type="match status" value="1"/>
</dbReference>
<accession>A0ABW5MY23</accession>
<dbReference type="PANTHER" id="PTHR10680">
    <property type="entry name" value="PEPTIDYL-GLYCINE ALPHA-AMIDATING MONOOXYGENASE"/>
    <property type="match status" value="1"/>
</dbReference>
<dbReference type="InterPro" id="IPR019546">
    <property type="entry name" value="TAT_signal_bac_arc"/>
</dbReference>
<evidence type="ECO:0000256" key="1">
    <source>
        <dbReference type="ARBA" id="ARBA00022729"/>
    </source>
</evidence>
<evidence type="ECO:0000256" key="2">
    <source>
        <dbReference type="ARBA" id="ARBA00023180"/>
    </source>
</evidence>